<organism evidence="1">
    <name type="scientific">Anguilla anguilla</name>
    <name type="common">European freshwater eel</name>
    <name type="synonym">Muraena anguilla</name>
    <dbReference type="NCBI Taxonomy" id="7936"/>
    <lineage>
        <taxon>Eukaryota</taxon>
        <taxon>Metazoa</taxon>
        <taxon>Chordata</taxon>
        <taxon>Craniata</taxon>
        <taxon>Vertebrata</taxon>
        <taxon>Euteleostomi</taxon>
        <taxon>Actinopterygii</taxon>
        <taxon>Neopterygii</taxon>
        <taxon>Teleostei</taxon>
        <taxon>Anguilliformes</taxon>
        <taxon>Anguillidae</taxon>
        <taxon>Anguilla</taxon>
    </lineage>
</organism>
<protein>
    <submittedName>
        <fullName evidence="1">Uncharacterized protein</fullName>
    </submittedName>
</protein>
<evidence type="ECO:0000313" key="1">
    <source>
        <dbReference type="EMBL" id="JAH13287.1"/>
    </source>
</evidence>
<name>A0A0E9Q9V6_ANGAN</name>
<proteinExistence type="predicted"/>
<sequence length="66" mass="7700">MHGSGIDFLQDRRERLGPLREPHIMCLRGSRRFNQTEGFTSRVINLRVAQRYRDTVAVHGLYDVSN</sequence>
<dbReference type="AlphaFoldDB" id="A0A0E9Q9V6"/>
<dbReference type="EMBL" id="GBXM01095290">
    <property type="protein sequence ID" value="JAH13287.1"/>
    <property type="molecule type" value="Transcribed_RNA"/>
</dbReference>
<reference evidence="1" key="2">
    <citation type="journal article" date="2015" name="Fish Shellfish Immunol.">
        <title>Early steps in the European eel (Anguilla anguilla)-Vibrio vulnificus interaction in the gills: Role of the RtxA13 toxin.</title>
        <authorList>
            <person name="Callol A."/>
            <person name="Pajuelo D."/>
            <person name="Ebbesson L."/>
            <person name="Teles M."/>
            <person name="MacKenzie S."/>
            <person name="Amaro C."/>
        </authorList>
    </citation>
    <scope>NUCLEOTIDE SEQUENCE</scope>
</reference>
<reference evidence="1" key="1">
    <citation type="submission" date="2014-11" db="EMBL/GenBank/DDBJ databases">
        <authorList>
            <person name="Amaro Gonzalez C."/>
        </authorList>
    </citation>
    <scope>NUCLEOTIDE SEQUENCE</scope>
</reference>
<accession>A0A0E9Q9V6</accession>